<sequence length="56" mass="6124">MAFSALLILAVAAARVIHRLDARHAERITLSLHGSPSNESHRSLSSERKHPGPARM</sequence>
<name>A0AB39SAX2_9ACTN</name>
<dbReference type="EMBL" id="CP163440">
    <property type="protein sequence ID" value="XDQ64061.1"/>
    <property type="molecule type" value="Genomic_DNA"/>
</dbReference>
<organism evidence="2">
    <name type="scientific">Streptomyces sp. R35</name>
    <dbReference type="NCBI Taxonomy" id="3238630"/>
    <lineage>
        <taxon>Bacteria</taxon>
        <taxon>Bacillati</taxon>
        <taxon>Actinomycetota</taxon>
        <taxon>Actinomycetes</taxon>
        <taxon>Kitasatosporales</taxon>
        <taxon>Streptomycetaceae</taxon>
        <taxon>Streptomyces</taxon>
    </lineage>
</organism>
<dbReference type="AlphaFoldDB" id="A0AB39SAX2"/>
<proteinExistence type="predicted"/>
<dbReference type="RefSeq" id="WP_369260759.1">
    <property type="nucleotide sequence ID" value="NZ_CP163440.1"/>
</dbReference>
<feature type="compositionally biased region" description="Basic and acidic residues" evidence="1">
    <location>
        <begin position="39"/>
        <end position="50"/>
    </location>
</feature>
<evidence type="ECO:0000313" key="2">
    <source>
        <dbReference type="EMBL" id="XDQ64061.1"/>
    </source>
</evidence>
<evidence type="ECO:0000256" key="1">
    <source>
        <dbReference type="SAM" id="MobiDB-lite"/>
    </source>
</evidence>
<gene>
    <name evidence="2" type="ORF">AB5J50_26390</name>
</gene>
<protein>
    <submittedName>
        <fullName evidence="2">Uncharacterized protein</fullName>
    </submittedName>
</protein>
<reference evidence="2" key="1">
    <citation type="submission" date="2024-07" db="EMBL/GenBank/DDBJ databases">
        <authorList>
            <person name="Yu S.T."/>
        </authorList>
    </citation>
    <scope>NUCLEOTIDE SEQUENCE</scope>
    <source>
        <strain evidence="2">R35</strain>
    </source>
</reference>
<feature type="region of interest" description="Disordered" evidence="1">
    <location>
        <begin position="29"/>
        <end position="56"/>
    </location>
</feature>
<accession>A0AB39SAX2</accession>